<name>A0A158BTB8_9BURK</name>
<accession>A0A158BTB8</accession>
<dbReference type="EMBL" id="FCNX02000007">
    <property type="protein sequence ID" value="SAK73325.1"/>
    <property type="molecule type" value="Genomic_DNA"/>
</dbReference>
<protein>
    <submittedName>
        <fullName evidence="1">Uncharacterized protein</fullName>
    </submittedName>
</protein>
<dbReference type="Proteomes" id="UP000054903">
    <property type="component" value="Unassembled WGS sequence"/>
</dbReference>
<comment type="caution">
    <text evidence="1">The sequence shown here is derived from an EMBL/GenBank/DDBJ whole genome shotgun (WGS) entry which is preliminary data.</text>
</comment>
<proteinExistence type="predicted"/>
<keyword evidence="2" id="KW-1185">Reference proteome</keyword>
<dbReference type="AlphaFoldDB" id="A0A158BTB8"/>
<organism evidence="1 2">
    <name type="scientific">Caballeronia fortuita</name>
    <dbReference type="NCBI Taxonomy" id="1777138"/>
    <lineage>
        <taxon>Bacteria</taxon>
        <taxon>Pseudomonadati</taxon>
        <taxon>Pseudomonadota</taxon>
        <taxon>Betaproteobacteria</taxon>
        <taxon>Burkholderiales</taxon>
        <taxon>Burkholderiaceae</taxon>
        <taxon>Caballeronia</taxon>
    </lineage>
</organism>
<gene>
    <name evidence="1" type="ORF">AWB77_03248</name>
</gene>
<dbReference type="STRING" id="1777138.AWB77_03248"/>
<sequence length="34" mass="3487">MSSNLGPMTGNASIPAIGPFYFSLQPSDVTQGNS</sequence>
<evidence type="ECO:0000313" key="2">
    <source>
        <dbReference type="Proteomes" id="UP000054903"/>
    </source>
</evidence>
<evidence type="ECO:0000313" key="1">
    <source>
        <dbReference type="EMBL" id="SAK73325.1"/>
    </source>
</evidence>
<reference evidence="1" key="1">
    <citation type="submission" date="2016-01" db="EMBL/GenBank/DDBJ databases">
        <authorList>
            <person name="Peeters C."/>
        </authorList>
    </citation>
    <scope>NUCLEOTIDE SEQUENCE</scope>
    <source>
        <strain evidence="1">LMG 29320</strain>
    </source>
</reference>